<sequence>MNRQRGVALLTALMVVALVAMLGAGMLTRMNIAMHRGGNLWLDQQALWYAVGVESWVGEILRRDRENNQTDSLEEPWAQPVDYLPIEGGAISGRVIDLQGRFNINNLAGGQAQQALDQFIRLVQLVSETDAVTARAVAQSTRDWIDADIQPTLPDGAEDDYYLGLSPAYRTANRPMTDVSELRSVRGMNAELFQRLASYITALPTATAINVNTAPAPVLASIAEGIDLAMATDLVEQREEAAWESVEAFLQTETLAGREINAENLSVASSYFMASGRVSVDRVSVSFASVLQRGDRGGTRVIRHQRNAL</sequence>
<dbReference type="Pfam" id="PF21687">
    <property type="entry name" value="T2SSK_1st"/>
    <property type="match status" value="1"/>
</dbReference>
<feature type="transmembrane region" description="Helical" evidence="11">
    <location>
        <begin position="6"/>
        <end position="27"/>
    </location>
</feature>
<dbReference type="PANTHER" id="PTHR38831:SF1">
    <property type="entry name" value="TYPE II SECRETION SYSTEM PROTEIN K-RELATED"/>
    <property type="match status" value="1"/>
</dbReference>
<keyword evidence="4 10" id="KW-1003">Cell membrane</keyword>
<evidence type="ECO:0000313" key="15">
    <source>
        <dbReference type="Proteomes" id="UP001251857"/>
    </source>
</evidence>
<dbReference type="Pfam" id="PF03934">
    <property type="entry name" value="T2SSK"/>
    <property type="match status" value="1"/>
</dbReference>
<dbReference type="InterPro" id="IPR038072">
    <property type="entry name" value="GspK_central_sf"/>
</dbReference>
<protein>
    <recommendedName>
        <fullName evidence="10">Type II secretion system protein K</fullName>
    </recommendedName>
</protein>
<dbReference type="PIRSF" id="PIRSF002786">
    <property type="entry name" value="XcpX"/>
    <property type="match status" value="1"/>
</dbReference>
<dbReference type="SUPFAM" id="SSF158544">
    <property type="entry name" value="GspK insert domain-like"/>
    <property type="match status" value="2"/>
</dbReference>
<keyword evidence="7" id="KW-0653">Protein transport</keyword>
<evidence type="ECO:0000256" key="7">
    <source>
        <dbReference type="ARBA" id="ARBA00022927"/>
    </source>
</evidence>
<keyword evidence="9 10" id="KW-0472">Membrane</keyword>
<evidence type="ECO:0000256" key="10">
    <source>
        <dbReference type="PIRNR" id="PIRNR002786"/>
    </source>
</evidence>
<dbReference type="NCBIfam" id="NF037980">
    <property type="entry name" value="T2SS_GspK"/>
    <property type="match status" value="1"/>
</dbReference>
<proteinExistence type="inferred from homology"/>
<dbReference type="PANTHER" id="PTHR38831">
    <property type="entry name" value="TYPE II SECRETION SYSTEM PROTEIN K"/>
    <property type="match status" value="1"/>
</dbReference>
<feature type="domain" description="T2SS protein K second SAM-like" evidence="12">
    <location>
        <begin position="209"/>
        <end position="267"/>
    </location>
</feature>
<reference evidence="14 15" key="1">
    <citation type="submission" date="2023-09" db="EMBL/GenBank/DDBJ databases">
        <authorList>
            <person name="Rey-Velasco X."/>
        </authorList>
    </citation>
    <scope>NUCLEOTIDE SEQUENCE [LARGE SCALE GENOMIC DNA]</scope>
    <source>
        <strain evidence="14 15">W335</strain>
    </source>
</reference>
<evidence type="ECO:0000256" key="6">
    <source>
        <dbReference type="ARBA" id="ARBA00022692"/>
    </source>
</evidence>
<evidence type="ECO:0000256" key="2">
    <source>
        <dbReference type="ARBA" id="ARBA00007246"/>
    </source>
</evidence>
<evidence type="ECO:0000313" key="14">
    <source>
        <dbReference type="EMBL" id="MDT0636199.1"/>
    </source>
</evidence>
<evidence type="ECO:0000256" key="4">
    <source>
        <dbReference type="ARBA" id="ARBA00022475"/>
    </source>
</evidence>
<evidence type="ECO:0000256" key="5">
    <source>
        <dbReference type="ARBA" id="ARBA00022519"/>
    </source>
</evidence>
<evidence type="ECO:0000256" key="3">
    <source>
        <dbReference type="ARBA" id="ARBA00022448"/>
    </source>
</evidence>
<evidence type="ECO:0000256" key="8">
    <source>
        <dbReference type="ARBA" id="ARBA00022989"/>
    </source>
</evidence>
<keyword evidence="8 11" id="KW-1133">Transmembrane helix</keyword>
<dbReference type="InterPro" id="IPR005628">
    <property type="entry name" value="GspK"/>
</dbReference>
<evidence type="ECO:0000256" key="11">
    <source>
        <dbReference type="SAM" id="Phobius"/>
    </source>
</evidence>
<dbReference type="SUPFAM" id="SSF54523">
    <property type="entry name" value="Pili subunits"/>
    <property type="match status" value="1"/>
</dbReference>
<evidence type="ECO:0000256" key="9">
    <source>
        <dbReference type="ARBA" id="ARBA00023136"/>
    </source>
</evidence>
<evidence type="ECO:0000259" key="12">
    <source>
        <dbReference type="Pfam" id="PF03934"/>
    </source>
</evidence>
<dbReference type="Gene3D" id="3.30.1300.30">
    <property type="entry name" value="GSPII I/J protein-like"/>
    <property type="match status" value="1"/>
</dbReference>
<dbReference type="Gene3D" id="1.10.40.60">
    <property type="entry name" value="EpsJ-like"/>
    <property type="match status" value="2"/>
</dbReference>
<organism evidence="14 15">
    <name type="scientific">Spectribacter hydrogenoxidans</name>
    <dbReference type="NCBI Taxonomy" id="3075608"/>
    <lineage>
        <taxon>Bacteria</taxon>
        <taxon>Pseudomonadati</taxon>
        <taxon>Pseudomonadota</taxon>
        <taxon>Gammaproteobacteria</taxon>
        <taxon>Salinisphaerales</taxon>
        <taxon>Salinisphaeraceae</taxon>
        <taxon>Spectribacter</taxon>
    </lineage>
</organism>
<evidence type="ECO:0000259" key="13">
    <source>
        <dbReference type="Pfam" id="PF21687"/>
    </source>
</evidence>
<keyword evidence="5 10" id="KW-0997">Cell inner membrane</keyword>
<feature type="domain" description="T2SS protein K first SAM-like" evidence="13">
    <location>
        <begin position="100"/>
        <end position="205"/>
    </location>
</feature>
<keyword evidence="6 11" id="KW-0812">Transmembrane</keyword>
<name>A0ABU3C4D3_9GAMM</name>
<dbReference type="InterPro" id="IPR049179">
    <property type="entry name" value="T2SSK_SAM-like_2nd"/>
</dbReference>
<dbReference type="Proteomes" id="UP001251857">
    <property type="component" value="Unassembled WGS sequence"/>
</dbReference>
<comment type="caution">
    <text evidence="14">The sequence shown here is derived from an EMBL/GenBank/DDBJ whole genome shotgun (WGS) entry which is preliminary data.</text>
</comment>
<dbReference type="RefSeq" id="WP_311654094.1">
    <property type="nucleotide sequence ID" value="NZ_JAVRIB010000021.1"/>
</dbReference>
<dbReference type="EMBL" id="JAVRIB010000021">
    <property type="protein sequence ID" value="MDT0636199.1"/>
    <property type="molecule type" value="Genomic_DNA"/>
</dbReference>
<keyword evidence="15" id="KW-1185">Reference proteome</keyword>
<accession>A0ABU3C4D3</accession>
<evidence type="ECO:0000256" key="1">
    <source>
        <dbReference type="ARBA" id="ARBA00004533"/>
    </source>
</evidence>
<keyword evidence="3 10" id="KW-0813">Transport</keyword>
<dbReference type="InterPro" id="IPR049031">
    <property type="entry name" value="T2SSK_SAM-like_1st"/>
</dbReference>
<comment type="similarity">
    <text evidence="2 10">Belongs to the GSP K family.</text>
</comment>
<comment type="subcellular location">
    <subcellularLocation>
        <location evidence="1 10">Cell inner membrane</location>
    </subcellularLocation>
</comment>
<dbReference type="InterPro" id="IPR045584">
    <property type="entry name" value="Pilin-like"/>
</dbReference>
<gene>
    <name evidence="14" type="primary">gspK</name>
    <name evidence="14" type="ORF">RM532_14700</name>
</gene>